<dbReference type="PANTHER" id="PTHR11102:SF147">
    <property type="entry name" value="SEL1L ADAPTOR SUBUNIT OF ERAD E3 UBIQUITIN LIGASE"/>
    <property type="match status" value="1"/>
</dbReference>
<dbReference type="Proteomes" id="UP000616499">
    <property type="component" value="Unassembled WGS sequence"/>
</dbReference>
<dbReference type="SMART" id="SM00671">
    <property type="entry name" value="SEL1"/>
    <property type="match status" value="6"/>
</dbReference>
<reference evidence="3" key="1">
    <citation type="journal article" date="2019" name="Int. J. Syst. Evol. Microbiol.">
        <title>The Global Catalogue of Microorganisms (GCM) 10K type strain sequencing project: providing services to taxonomists for standard genome sequencing and annotation.</title>
        <authorList>
            <consortium name="The Broad Institute Genomics Platform"/>
            <consortium name="The Broad Institute Genome Sequencing Center for Infectious Disease"/>
            <person name="Wu L."/>
            <person name="Ma J."/>
        </authorList>
    </citation>
    <scope>NUCLEOTIDE SEQUENCE [LARGE SCALE GENOMIC DNA]</scope>
    <source>
        <strain evidence="3">JCM 13501</strain>
    </source>
</reference>
<organism evidence="2 3">
    <name type="scientific">Pseudomonas asuensis</name>
    <dbReference type="NCBI Taxonomy" id="1825787"/>
    <lineage>
        <taxon>Bacteria</taxon>
        <taxon>Pseudomonadati</taxon>
        <taxon>Pseudomonadota</taxon>
        <taxon>Gammaproteobacteria</taxon>
        <taxon>Pseudomonadales</taxon>
        <taxon>Pseudomonadaceae</taxon>
        <taxon>Pseudomonas</taxon>
    </lineage>
</organism>
<evidence type="ECO:0000313" key="2">
    <source>
        <dbReference type="EMBL" id="GGM29387.1"/>
    </source>
</evidence>
<dbReference type="PANTHER" id="PTHR11102">
    <property type="entry name" value="SEL-1-LIKE PROTEIN"/>
    <property type="match status" value="1"/>
</dbReference>
<proteinExistence type="predicted"/>
<dbReference type="Gene3D" id="1.25.40.10">
    <property type="entry name" value="Tetratricopeptide repeat domain"/>
    <property type="match status" value="2"/>
</dbReference>
<dbReference type="InterPro" id="IPR050767">
    <property type="entry name" value="Sel1_AlgK"/>
</dbReference>
<comment type="caution">
    <text evidence="2">The sequence shown here is derived from an EMBL/GenBank/DDBJ whole genome shotgun (WGS) entry which is preliminary data.</text>
</comment>
<dbReference type="SUPFAM" id="SSF81901">
    <property type="entry name" value="HCP-like"/>
    <property type="match status" value="1"/>
</dbReference>
<feature type="chain" id="PRO_5045236539" description="Sel1 repeat family protein" evidence="1">
    <location>
        <begin position="21"/>
        <end position="319"/>
    </location>
</feature>
<dbReference type="RefSeq" id="WP_188868382.1">
    <property type="nucleotide sequence ID" value="NZ_BMNW01000015.1"/>
</dbReference>
<protein>
    <recommendedName>
        <fullName evidence="4">Sel1 repeat family protein</fullName>
    </recommendedName>
</protein>
<evidence type="ECO:0000256" key="1">
    <source>
        <dbReference type="SAM" id="SignalP"/>
    </source>
</evidence>
<gene>
    <name evidence="2" type="ORF">GCM10009425_44930</name>
</gene>
<dbReference type="EMBL" id="BMNW01000015">
    <property type="protein sequence ID" value="GGM29387.1"/>
    <property type="molecule type" value="Genomic_DNA"/>
</dbReference>
<dbReference type="InterPro" id="IPR011990">
    <property type="entry name" value="TPR-like_helical_dom_sf"/>
</dbReference>
<accession>A0ABQ2H3Z7</accession>
<keyword evidence="3" id="KW-1185">Reference proteome</keyword>
<feature type="signal peptide" evidence="1">
    <location>
        <begin position="1"/>
        <end position="20"/>
    </location>
</feature>
<name>A0ABQ2H3Z7_9PSED</name>
<dbReference type="InterPro" id="IPR006597">
    <property type="entry name" value="Sel1-like"/>
</dbReference>
<dbReference type="Pfam" id="PF08238">
    <property type="entry name" value="Sel1"/>
    <property type="match status" value="6"/>
</dbReference>
<keyword evidence="1" id="KW-0732">Signal</keyword>
<evidence type="ECO:0008006" key="4">
    <source>
        <dbReference type="Google" id="ProtNLM"/>
    </source>
</evidence>
<sequence>MLQTNLILLGVVLFCSACFAGEPSYHTARSEYLAGHYDQAYKIVSQLALVKSEVQARRMQAGLLFAGKGTERDIPRALELWEALANEGDTKSQSTLGGLFLDGAQVGGTDYPKALRYINLAADAGDAIALYNKGFIYQSGLGVERSVKQAKTYYMQAAEKGYGSAYLQLAGLADDLNGSINKVSACHYYEKAAQGGVPQGEFLYGKCLVTGDGGIKDMTGAEKWYLAAAKMGLPIAQANLGYLYEKGEGVPLDHVAAYKWYWLASADVPSARKRMEALQQRDPQAVNGVTDLIKEGWRNEIRTHIRKTLNARGQVFSNM</sequence>
<evidence type="ECO:0000313" key="3">
    <source>
        <dbReference type="Proteomes" id="UP000616499"/>
    </source>
</evidence>